<reference evidence="1" key="1">
    <citation type="journal article" date="2019" name="MBio">
        <title>Virus Genomes from Deep Sea Sediments Expand the Ocean Megavirome and Support Independent Origins of Viral Gigantism.</title>
        <authorList>
            <person name="Backstrom D."/>
            <person name="Yutin N."/>
            <person name="Jorgensen S.L."/>
            <person name="Dharamshi J."/>
            <person name="Homa F."/>
            <person name="Zaremba-Niedwiedzka K."/>
            <person name="Spang A."/>
            <person name="Wolf Y.I."/>
            <person name="Koonin E.V."/>
            <person name="Ettema T.J."/>
        </authorList>
    </citation>
    <scope>NUCLEOTIDE SEQUENCE</scope>
</reference>
<accession>A0A481YU67</accession>
<organism evidence="1">
    <name type="scientific">Marseillevirus LCMAC102</name>
    <dbReference type="NCBI Taxonomy" id="2506603"/>
    <lineage>
        <taxon>Viruses</taxon>
        <taxon>Varidnaviria</taxon>
        <taxon>Bamfordvirae</taxon>
        <taxon>Nucleocytoviricota</taxon>
        <taxon>Megaviricetes</taxon>
        <taxon>Pimascovirales</taxon>
        <taxon>Pimascovirales incertae sedis</taxon>
        <taxon>Marseilleviridae</taxon>
    </lineage>
</organism>
<gene>
    <name evidence="1" type="ORF">LCMAC102_02260</name>
</gene>
<protein>
    <submittedName>
        <fullName evidence="1">Uncharacterized protein</fullName>
    </submittedName>
</protein>
<sequence length="150" mass="17769">MDYKKENNVDKETTIRLERAWKCILNQYKTHAEEMSKNKGPGINIYKMLRIPRQKFNCEYYFAKYKEMIWTNLMNYDPEGEKIRNLYDTMSMYVICIQVPLGVQGNKTISNIKLFNFFTHKEVSLETVVAIPEKDNLGMHHRKNLSCSKG</sequence>
<name>A0A481YU67_9VIRU</name>
<dbReference type="EMBL" id="MK500334">
    <property type="protein sequence ID" value="QBK86431.1"/>
    <property type="molecule type" value="Genomic_DNA"/>
</dbReference>
<proteinExistence type="predicted"/>
<evidence type="ECO:0000313" key="1">
    <source>
        <dbReference type="EMBL" id="QBK86431.1"/>
    </source>
</evidence>